<comment type="subcellular location">
    <subcellularLocation>
        <location evidence="1">Membrane</location>
    </subcellularLocation>
</comment>
<comment type="caution">
    <text evidence="4">The sequence shown here is derived from an EMBL/GenBank/DDBJ whole genome shotgun (WGS) entry which is preliminary data.</text>
</comment>
<dbReference type="RefSeq" id="WP_254180607.1">
    <property type="nucleotide sequence ID" value="NZ_JANARS010000002.1"/>
</dbReference>
<dbReference type="EMBL" id="JANARS010000002">
    <property type="protein sequence ID" value="MCP3421390.1"/>
    <property type="molecule type" value="Genomic_DNA"/>
</dbReference>
<evidence type="ECO:0008006" key="6">
    <source>
        <dbReference type="Google" id="ProtNLM"/>
    </source>
</evidence>
<evidence type="ECO:0000256" key="3">
    <source>
        <dbReference type="SAM" id="Phobius"/>
    </source>
</evidence>
<dbReference type="PANTHER" id="PTHR37042">
    <property type="entry name" value="OUTER MEMBRANE PROTEIN RV1973"/>
    <property type="match status" value="1"/>
</dbReference>
<evidence type="ECO:0000256" key="1">
    <source>
        <dbReference type="ARBA" id="ARBA00004370"/>
    </source>
</evidence>
<keyword evidence="5" id="KW-1185">Reference proteome</keyword>
<name>A0ABT1KUG5_9ACTN</name>
<proteinExistence type="predicted"/>
<evidence type="ECO:0000313" key="4">
    <source>
        <dbReference type="EMBL" id="MCP3421390.1"/>
    </source>
</evidence>
<dbReference type="PANTHER" id="PTHR37042:SF4">
    <property type="entry name" value="OUTER MEMBRANE PROTEIN RV1973"/>
    <property type="match status" value="1"/>
</dbReference>
<sequence>MTDGTSATSRTTTRWVVVLAALVVLAAAALVWVLRDSRDVAGADVTAADAADAAVASSTIKESARRGAATGARVAYSYSWKSLSYDKAAARRLMTPSMRERYDRTMAGVTTSSRRDHTVVRAEVVDTALVTASQTYARVLVFVNQRTSGRGLERPRLDLDRVLVTVERVGGDWLVSELDAL</sequence>
<keyword evidence="3" id="KW-0812">Transmembrane</keyword>
<keyword evidence="3" id="KW-1133">Transmembrane helix</keyword>
<keyword evidence="2 3" id="KW-0472">Membrane</keyword>
<feature type="transmembrane region" description="Helical" evidence="3">
    <location>
        <begin position="15"/>
        <end position="34"/>
    </location>
</feature>
<evidence type="ECO:0000256" key="2">
    <source>
        <dbReference type="ARBA" id="ARBA00023136"/>
    </source>
</evidence>
<protein>
    <recommendedName>
        <fullName evidence="6">Mce-associated membrane protein</fullName>
    </recommendedName>
</protein>
<evidence type="ECO:0000313" key="5">
    <source>
        <dbReference type="Proteomes" id="UP001204524"/>
    </source>
</evidence>
<organism evidence="4 5">
    <name type="scientific">Nocardioides pinisoli</name>
    <dbReference type="NCBI Taxonomy" id="2950279"/>
    <lineage>
        <taxon>Bacteria</taxon>
        <taxon>Bacillati</taxon>
        <taxon>Actinomycetota</taxon>
        <taxon>Actinomycetes</taxon>
        <taxon>Propionibacteriales</taxon>
        <taxon>Nocardioidaceae</taxon>
        <taxon>Nocardioides</taxon>
    </lineage>
</organism>
<accession>A0ABT1KUG5</accession>
<dbReference type="Proteomes" id="UP001204524">
    <property type="component" value="Unassembled WGS sequence"/>
</dbReference>
<gene>
    <name evidence="4" type="ORF">NCI01_06250</name>
</gene>
<reference evidence="4 5" key="1">
    <citation type="submission" date="2022-06" db="EMBL/GenBank/DDBJ databases">
        <authorList>
            <person name="So Y."/>
        </authorList>
    </citation>
    <scope>NUCLEOTIDE SEQUENCE [LARGE SCALE GENOMIC DNA]</scope>
    <source>
        <strain evidence="4 5">STR3</strain>
    </source>
</reference>